<dbReference type="InterPro" id="IPR013418">
    <property type="entry name" value="CRISPR-assoc_prot_Cas7/Csd2"/>
</dbReference>
<keyword evidence="2" id="KW-1185">Reference proteome</keyword>
<dbReference type="Pfam" id="PF05107">
    <property type="entry name" value="Cas_Cas7"/>
    <property type="match status" value="1"/>
</dbReference>
<dbReference type="CDD" id="cd09689">
    <property type="entry name" value="Cas7_I-C"/>
    <property type="match status" value="1"/>
</dbReference>
<proteinExistence type="predicted"/>
<organism evidence="1 2">
    <name type="scientific">Pelomonas aquatica</name>
    <dbReference type="NCBI Taxonomy" id="431058"/>
    <lineage>
        <taxon>Bacteria</taxon>
        <taxon>Pseudomonadati</taxon>
        <taxon>Pseudomonadota</taxon>
        <taxon>Betaproteobacteria</taxon>
        <taxon>Burkholderiales</taxon>
        <taxon>Sphaerotilaceae</taxon>
        <taxon>Roseateles</taxon>
    </lineage>
</organism>
<reference evidence="1 2" key="1">
    <citation type="submission" date="2023-07" db="EMBL/GenBank/DDBJ databases">
        <title>Sorghum-associated microbial communities from plants grown in Nebraska, USA.</title>
        <authorList>
            <person name="Schachtman D."/>
        </authorList>
    </citation>
    <scope>NUCLEOTIDE SEQUENCE [LARGE SCALE GENOMIC DNA]</scope>
    <source>
        <strain evidence="1 2">BE310</strain>
    </source>
</reference>
<sequence length="302" mass="32997">MSTPITGRLDFVLLFDVKDGNPNGDPDAGNMPRIDAETGHGLMTDVALKRKLRNFVQLVKGAQPPYDIYIKEKAVLEQTHRKAYEAVGAEAELADDPDAKGKKKRKGSADSVDKARAWICQNFFDVRTFGAVMSTGVNCGQVRGPVQLTFARSADPIVASEHSITRMAVATEAEAEKQGGDNRTMGRKHTVPYGLYRSHGFVSAFLAKQTGFSAEDLELLMQGLEQMFEHDRSAARGEMATRGLFVFQHESELGNAHSHSLFDRISIKLKDGVAAPRSFADYEVSVAEAGLPSGVKLLRRIG</sequence>
<dbReference type="Proteomes" id="UP001180536">
    <property type="component" value="Unassembled WGS sequence"/>
</dbReference>
<gene>
    <name evidence="1" type="ORF">J2X16_003408</name>
</gene>
<dbReference type="RefSeq" id="WP_310346937.1">
    <property type="nucleotide sequence ID" value="NZ_JAVDXQ010000004.1"/>
</dbReference>
<dbReference type="InterPro" id="IPR006482">
    <property type="entry name" value="Cas7_Csh2/Csh2"/>
</dbReference>
<dbReference type="EMBL" id="JAVDXQ010000004">
    <property type="protein sequence ID" value="MDR7298059.1"/>
    <property type="molecule type" value="Genomic_DNA"/>
</dbReference>
<evidence type="ECO:0000313" key="2">
    <source>
        <dbReference type="Proteomes" id="UP001180536"/>
    </source>
</evidence>
<protein>
    <submittedName>
        <fullName evidence="1">CRISPR-associated protein Csd2</fullName>
    </submittedName>
</protein>
<name>A0ABU1ZBQ8_9BURK</name>
<dbReference type="NCBIfam" id="TIGR01595">
    <property type="entry name" value="cas_CT1132"/>
    <property type="match status" value="1"/>
</dbReference>
<evidence type="ECO:0000313" key="1">
    <source>
        <dbReference type="EMBL" id="MDR7298059.1"/>
    </source>
</evidence>
<comment type="caution">
    <text evidence="1">The sequence shown here is derived from an EMBL/GenBank/DDBJ whole genome shotgun (WGS) entry which is preliminary data.</text>
</comment>
<accession>A0ABU1ZBQ8</accession>
<dbReference type="NCBIfam" id="TIGR02589">
    <property type="entry name" value="cas_Csd2"/>
    <property type="match status" value="1"/>
</dbReference>